<gene>
    <name evidence="9" type="ORF">H8S23_07780</name>
</gene>
<keyword evidence="6" id="KW-0449">Lipoprotein</keyword>
<feature type="domain" description="ABC transporter substrate-binding protein PnrA-like" evidence="8">
    <location>
        <begin position="54"/>
        <end position="365"/>
    </location>
</feature>
<keyword evidence="3" id="KW-1003">Cell membrane</keyword>
<accession>A0A923L1I5</accession>
<dbReference type="Gene3D" id="3.40.50.2300">
    <property type="match status" value="2"/>
</dbReference>
<dbReference type="Pfam" id="PF02608">
    <property type="entry name" value="Bmp"/>
    <property type="match status" value="1"/>
</dbReference>
<dbReference type="GO" id="GO:0005886">
    <property type="term" value="C:plasma membrane"/>
    <property type="evidence" value="ECO:0007669"/>
    <property type="project" value="UniProtKB-SubCell"/>
</dbReference>
<evidence type="ECO:0000256" key="3">
    <source>
        <dbReference type="ARBA" id="ARBA00022475"/>
    </source>
</evidence>
<evidence type="ECO:0000313" key="9">
    <source>
        <dbReference type="EMBL" id="MBC5581408.1"/>
    </source>
</evidence>
<evidence type="ECO:0000313" key="10">
    <source>
        <dbReference type="Proteomes" id="UP000659630"/>
    </source>
</evidence>
<dbReference type="PANTHER" id="PTHR34296">
    <property type="entry name" value="TRANSCRIPTIONAL ACTIVATOR PROTEIN MED"/>
    <property type="match status" value="1"/>
</dbReference>
<dbReference type="EMBL" id="JACONZ010000002">
    <property type="protein sequence ID" value="MBC5581408.1"/>
    <property type="molecule type" value="Genomic_DNA"/>
</dbReference>
<dbReference type="AlphaFoldDB" id="A0A923L1I5"/>
<evidence type="ECO:0000256" key="6">
    <source>
        <dbReference type="ARBA" id="ARBA00023288"/>
    </source>
</evidence>
<evidence type="ECO:0000256" key="4">
    <source>
        <dbReference type="ARBA" id="ARBA00022729"/>
    </source>
</evidence>
<dbReference type="InterPro" id="IPR050957">
    <property type="entry name" value="BMP_lipoprotein"/>
</dbReference>
<keyword evidence="10" id="KW-1185">Reference proteome</keyword>
<organism evidence="9 10">
    <name type="scientific">Anaerofilum hominis</name>
    <dbReference type="NCBI Taxonomy" id="2763016"/>
    <lineage>
        <taxon>Bacteria</taxon>
        <taxon>Bacillati</taxon>
        <taxon>Bacillota</taxon>
        <taxon>Clostridia</taxon>
        <taxon>Eubacteriales</taxon>
        <taxon>Oscillospiraceae</taxon>
        <taxon>Anaerofilum</taxon>
    </lineage>
</organism>
<feature type="signal peptide" evidence="7">
    <location>
        <begin position="1"/>
        <end position="19"/>
    </location>
</feature>
<keyword evidence="4 7" id="KW-0732">Signal</keyword>
<dbReference type="RefSeq" id="WP_186887762.1">
    <property type="nucleotide sequence ID" value="NZ_JACONZ010000002.1"/>
</dbReference>
<dbReference type="InterPro" id="IPR028082">
    <property type="entry name" value="Peripla_BP_I"/>
</dbReference>
<comment type="subcellular location">
    <subcellularLocation>
        <location evidence="1">Cell membrane</location>
        <topology evidence="1">Lipid-anchor</topology>
    </subcellularLocation>
</comment>
<dbReference type="InterPro" id="IPR003760">
    <property type="entry name" value="PnrA-like"/>
</dbReference>
<evidence type="ECO:0000256" key="7">
    <source>
        <dbReference type="SAM" id="SignalP"/>
    </source>
</evidence>
<name>A0A923L1I5_9FIRM</name>
<feature type="chain" id="PRO_5039321889" evidence="7">
    <location>
        <begin position="20"/>
        <end position="388"/>
    </location>
</feature>
<evidence type="ECO:0000256" key="2">
    <source>
        <dbReference type="ARBA" id="ARBA00008610"/>
    </source>
</evidence>
<reference evidence="9" key="1">
    <citation type="submission" date="2020-08" db="EMBL/GenBank/DDBJ databases">
        <title>Genome public.</title>
        <authorList>
            <person name="Liu C."/>
            <person name="Sun Q."/>
        </authorList>
    </citation>
    <scope>NUCLEOTIDE SEQUENCE</scope>
    <source>
        <strain evidence="9">BX8</strain>
    </source>
</reference>
<evidence type="ECO:0000256" key="1">
    <source>
        <dbReference type="ARBA" id="ARBA00004193"/>
    </source>
</evidence>
<dbReference type="PROSITE" id="PS51257">
    <property type="entry name" value="PROKAR_LIPOPROTEIN"/>
    <property type="match status" value="1"/>
</dbReference>
<protein>
    <submittedName>
        <fullName evidence="9">BMP family ABC transporter substrate-binding protein</fullName>
    </submittedName>
</protein>
<dbReference type="PANTHER" id="PTHR34296:SF2">
    <property type="entry name" value="ABC TRANSPORTER GUANOSINE-BINDING PROTEIN NUPN"/>
    <property type="match status" value="1"/>
</dbReference>
<dbReference type="Proteomes" id="UP000659630">
    <property type="component" value="Unassembled WGS sequence"/>
</dbReference>
<sequence length="388" mass="41265">MKKVLALILAAALAFGLVACGGGDSSSTPAAGSTSGAASTTGSGEKDGTLLYYCAFIGDFGLGDMGNRASLAAAEKYNLEYKLVEYGTDSSVAVNSFRDALETSTYDYVVASSWYISDVMKEIAPMYPDTTFILFDTSPTGDFDGMDNVYGITFGQNEGGFLVAVYSALMTKTGKIGCSLRSDTPILNDFGTGWLAGYKYAAKEMDLDVDMVFSYIGEDSVQSTYESCNVLFDNGADYVWSVAGTNVLGACQAAEEKGGLEAGYGVIGVDYDQWTYFKEVGDAVGYENLVTSMLKNIEPCVALIFESVIGGKGDIKPGNSFYGVATGGTGLAINDNYTENTPQEVQDKIAELSEKIANGEIDVPSYFDFNSYEAYAAYRDNPDADFAA</sequence>
<proteinExistence type="inferred from homology"/>
<comment type="caution">
    <text evidence="9">The sequence shown here is derived from an EMBL/GenBank/DDBJ whole genome shotgun (WGS) entry which is preliminary data.</text>
</comment>
<evidence type="ECO:0000259" key="8">
    <source>
        <dbReference type="Pfam" id="PF02608"/>
    </source>
</evidence>
<comment type="similarity">
    <text evidence="2">Belongs to the BMP lipoprotein family.</text>
</comment>
<evidence type="ECO:0000256" key="5">
    <source>
        <dbReference type="ARBA" id="ARBA00023136"/>
    </source>
</evidence>
<dbReference type="SUPFAM" id="SSF53822">
    <property type="entry name" value="Periplasmic binding protein-like I"/>
    <property type="match status" value="1"/>
</dbReference>
<keyword evidence="5" id="KW-0472">Membrane</keyword>